<dbReference type="PANTHER" id="PTHR30383">
    <property type="entry name" value="THIOESTERASE 1/PROTEASE 1/LYSOPHOSPHOLIPASE L1"/>
    <property type="match status" value="1"/>
</dbReference>
<feature type="domain" description="SGNH hydrolase-type esterase" evidence="1">
    <location>
        <begin position="25"/>
        <end position="194"/>
    </location>
</feature>
<proteinExistence type="predicted"/>
<name>A0AAE3QKT6_9BACT</name>
<dbReference type="Proteomes" id="UP001241110">
    <property type="component" value="Unassembled WGS sequence"/>
</dbReference>
<dbReference type="InterPro" id="IPR051532">
    <property type="entry name" value="Ester_Hydrolysis_Enzymes"/>
</dbReference>
<dbReference type="AlphaFoldDB" id="A0AAE3QKT6"/>
<evidence type="ECO:0000259" key="1">
    <source>
        <dbReference type="Pfam" id="PF13472"/>
    </source>
</evidence>
<accession>A0AAE3QKT6</accession>
<dbReference type="Gene3D" id="3.40.50.1110">
    <property type="entry name" value="SGNH hydrolase"/>
    <property type="match status" value="1"/>
</dbReference>
<sequence>MKRRDFIERSLVTIPFVASLPDIEPQTLSMDQPSLVINAGVGGNNTRDLLARIEKDCLQHNPDLTILMVGTNDMNSMKHVPLEEYTSNYQTLVEKLLKIKSKILVMSILPVYEPYLFTRHPVQFYAPDGPALRRSKVNEVIRRISEQKKLSFLDMHHIFEKTGEIGLSAMSLLKNEINSGKTDGVHPTQDGYRIMAVAVYQYITLKGLPHNKVVCFGDSITMGDADGQNYPTYLQKLLNS</sequence>
<dbReference type="PANTHER" id="PTHR30383:SF5">
    <property type="entry name" value="SGNH HYDROLASE-TYPE ESTERASE DOMAIN-CONTAINING PROTEIN"/>
    <property type="match status" value="1"/>
</dbReference>
<dbReference type="SUPFAM" id="SSF52266">
    <property type="entry name" value="SGNH hydrolase"/>
    <property type="match status" value="1"/>
</dbReference>
<dbReference type="RefSeq" id="WP_313975296.1">
    <property type="nucleotide sequence ID" value="NZ_JASJOS010000001.1"/>
</dbReference>
<dbReference type="Pfam" id="PF13472">
    <property type="entry name" value="Lipase_GDSL_2"/>
    <property type="match status" value="1"/>
</dbReference>
<organism evidence="2 3">
    <name type="scientific">Xanthocytophaga flava</name>
    <dbReference type="NCBI Taxonomy" id="3048013"/>
    <lineage>
        <taxon>Bacteria</taxon>
        <taxon>Pseudomonadati</taxon>
        <taxon>Bacteroidota</taxon>
        <taxon>Cytophagia</taxon>
        <taxon>Cytophagales</taxon>
        <taxon>Rhodocytophagaceae</taxon>
        <taxon>Xanthocytophaga</taxon>
    </lineage>
</organism>
<dbReference type="EMBL" id="JASJOS010000001">
    <property type="protein sequence ID" value="MDJ1479263.1"/>
    <property type="molecule type" value="Genomic_DNA"/>
</dbReference>
<comment type="caution">
    <text evidence="2">The sequence shown here is derived from an EMBL/GenBank/DDBJ whole genome shotgun (WGS) entry which is preliminary data.</text>
</comment>
<gene>
    <name evidence="2" type="ORF">QNI16_02130</name>
</gene>
<dbReference type="InterPro" id="IPR013830">
    <property type="entry name" value="SGNH_hydro"/>
</dbReference>
<evidence type="ECO:0000313" key="3">
    <source>
        <dbReference type="Proteomes" id="UP001241110"/>
    </source>
</evidence>
<reference evidence="2" key="1">
    <citation type="submission" date="2023-05" db="EMBL/GenBank/DDBJ databases">
        <authorList>
            <person name="Zhang X."/>
        </authorList>
    </citation>
    <scope>NUCLEOTIDE SEQUENCE</scope>
    <source>
        <strain evidence="2">YF14B1</strain>
    </source>
</reference>
<dbReference type="GO" id="GO:0004622">
    <property type="term" value="F:phosphatidylcholine lysophospholipase activity"/>
    <property type="evidence" value="ECO:0007669"/>
    <property type="project" value="TreeGrafter"/>
</dbReference>
<protein>
    <submittedName>
        <fullName evidence="2">GDSL-type esterase/lipase family protein</fullName>
    </submittedName>
</protein>
<dbReference type="InterPro" id="IPR036514">
    <property type="entry name" value="SGNH_hydro_sf"/>
</dbReference>
<evidence type="ECO:0000313" key="2">
    <source>
        <dbReference type="EMBL" id="MDJ1479263.1"/>
    </source>
</evidence>